<gene>
    <name evidence="1" type="ORF">SAMN05421642_103399</name>
</gene>
<accession>A0A239FSK2</accession>
<keyword evidence="2" id="KW-1185">Reference proteome</keyword>
<evidence type="ECO:0000313" key="2">
    <source>
        <dbReference type="Proteomes" id="UP000198327"/>
    </source>
</evidence>
<dbReference type="Proteomes" id="UP000198327">
    <property type="component" value="Unassembled WGS sequence"/>
</dbReference>
<name>A0A239FSK2_9NOCA</name>
<protein>
    <submittedName>
        <fullName evidence="1">Uncharacterized protein</fullName>
    </submittedName>
</protein>
<dbReference type="EMBL" id="FZOW01000003">
    <property type="protein sequence ID" value="SNS58834.1"/>
    <property type="molecule type" value="Genomic_DNA"/>
</dbReference>
<sequence length="73" mass="8256">MTALAPTATHHEVVLWLAAHVDKAILANLVVVFLEQDIEHRDGLLEQLAEVWQLKDPEGWLQFSSWAARRATV</sequence>
<organism evidence="1 2">
    <name type="scientific">Rhodococcoides kyotonense</name>
    <dbReference type="NCBI Taxonomy" id="398843"/>
    <lineage>
        <taxon>Bacteria</taxon>
        <taxon>Bacillati</taxon>
        <taxon>Actinomycetota</taxon>
        <taxon>Actinomycetes</taxon>
        <taxon>Mycobacteriales</taxon>
        <taxon>Nocardiaceae</taxon>
        <taxon>Rhodococcoides</taxon>
    </lineage>
</organism>
<reference evidence="2" key="1">
    <citation type="submission" date="2017-06" db="EMBL/GenBank/DDBJ databases">
        <authorList>
            <person name="Varghese N."/>
            <person name="Submissions S."/>
        </authorList>
    </citation>
    <scope>NUCLEOTIDE SEQUENCE [LARGE SCALE GENOMIC DNA]</scope>
    <source>
        <strain evidence="2">JCM 23211</strain>
    </source>
</reference>
<dbReference type="RefSeq" id="WP_089244591.1">
    <property type="nucleotide sequence ID" value="NZ_FZOW01000003.1"/>
</dbReference>
<evidence type="ECO:0000313" key="1">
    <source>
        <dbReference type="EMBL" id="SNS58834.1"/>
    </source>
</evidence>
<dbReference type="AlphaFoldDB" id="A0A239FSK2"/>
<dbReference type="OrthoDB" id="9990197at2"/>
<proteinExistence type="predicted"/>